<organism evidence="10 11">
    <name type="scientific">Sphingomonas hankyongi</name>
    <dbReference type="NCBI Taxonomy" id="2908209"/>
    <lineage>
        <taxon>Bacteria</taxon>
        <taxon>Pseudomonadati</taxon>
        <taxon>Pseudomonadota</taxon>
        <taxon>Alphaproteobacteria</taxon>
        <taxon>Sphingomonadales</taxon>
        <taxon>Sphingomonadaceae</taxon>
        <taxon>Sphingomonas</taxon>
    </lineage>
</organism>
<dbReference type="RefSeq" id="WP_249831613.1">
    <property type="nucleotide sequence ID" value="NZ_JAMGBE010000003.1"/>
</dbReference>
<evidence type="ECO:0000313" key="10">
    <source>
        <dbReference type="EMBL" id="MCL6730109.1"/>
    </source>
</evidence>
<evidence type="ECO:0000256" key="6">
    <source>
        <dbReference type="SAM" id="Coils"/>
    </source>
</evidence>
<evidence type="ECO:0000259" key="9">
    <source>
        <dbReference type="Pfam" id="PF13807"/>
    </source>
</evidence>
<feature type="coiled-coil region" evidence="6">
    <location>
        <begin position="314"/>
        <end position="372"/>
    </location>
</feature>
<accession>A0ABT0S2L0</accession>
<feature type="transmembrane region" description="Helical" evidence="7">
    <location>
        <begin position="22"/>
        <end position="42"/>
    </location>
</feature>
<sequence length="484" mass="53340">MEENESGLSLAEMASALMRRKYWLIAPAVIGTCVAGVVAMVMDPVYQSSATILIESQQIPTSLVASPVTSYADERIAKIRQQILSRENLVELINKNKLYPDERGTKQLVDIIEMMKNAIKVDLVSANVGSNNSQGKATIAFTLAFDYSDANLTQSVTQQLTSMFIDADVRRRTEQASGTAAFLSRRADELRDRLQKLEGQITAVRARYSGALPDQVLASSQNSASLRSEIARIDIEAQGVMASNAQLATRMQDNSSDPARNELAQAEANLSKLEATYADNHPDVMAARELVRRLREGDQYVSPQAIRPALVQELNSGRSRLALLDRRRAELESEVAKADRLVGLSPQAAYEVNNLQREYDNLDEQYQKIRDRQMEAQVAANLEAEEKGERFTLVDAPQLPEDPIKPNRPMIVFLGLLGGLGFGFALLVLLELVTKPIHGRAGIARLTGHTPLGAVPLSRHGAIANDQPSLKTRILHWLPRKAHS</sequence>
<protein>
    <submittedName>
        <fullName evidence="10">Wzz/FepE/Etk N-terminal domain-containing protein</fullName>
    </submittedName>
</protein>
<evidence type="ECO:0000259" key="8">
    <source>
        <dbReference type="Pfam" id="PF02706"/>
    </source>
</evidence>
<dbReference type="Proteomes" id="UP001165342">
    <property type="component" value="Unassembled WGS sequence"/>
</dbReference>
<evidence type="ECO:0000256" key="1">
    <source>
        <dbReference type="ARBA" id="ARBA00004651"/>
    </source>
</evidence>
<evidence type="ECO:0000256" key="5">
    <source>
        <dbReference type="ARBA" id="ARBA00023136"/>
    </source>
</evidence>
<proteinExistence type="predicted"/>
<keyword evidence="4 7" id="KW-1133">Transmembrane helix</keyword>
<keyword evidence="3 7" id="KW-0812">Transmembrane</keyword>
<name>A0ABT0S2L0_9SPHN</name>
<evidence type="ECO:0000256" key="3">
    <source>
        <dbReference type="ARBA" id="ARBA00022692"/>
    </source>
</evidence>
<keyword evidence="6" id="KW-0175">Coiled coil</keyword>
<dbReference type="Pfam" id="PF13807">
    <property type="entry name" value="GNVR"/>
    <property type="match status" value="1"/>
</dbReference>
<dbReference type="InterPro" id="IPR032807">
    <property type="entry name" value="GNVR"/>
</dbReference>
<keyword evidence="11" id="KW-1185">Reference proteome</keyword>
<comment type="caution">
    <text evidence="10">The sequence shown here is derived from an EMBL/GenBank/DDBJ whole genome shotgun (WGS) entry which is preliminary data.</text>
</comment>
<gene>
    <name evidence="10" type="ORF">LZ538_08600</name>
</gene>
<dbReference type="InterPro" id="IPR050445">
    <property type="entry name" value="Bact_polysacc_biosynth/exp"/>
</dbReference>
<feature type="domain" description="Tyrosine-protein kinase G-rich" evidence="9">
    <location>
        <begin position="354"/>
        <end position="429"/>
    </location>
</feature>
<dbReference type="PANTHER" id="PTHR32309">
    <property type="entry name" value="TYROSINE-PROTEIN KINASE"/>
    <property type="match status" value="1"/>
</dbReference>
<keyword evidence="5 7" id="KW-0472">Membrane</keyword>
<dbReference type="Pfam" id="PF02706">
    <property type="entry name" value="Wzz"/>
    <property type="match status" value="1"/>
</dbReference>
<evidence type="ECO:0000256" key="2">
    <source>
        <dbReference type="ARBA" id="ARBA00022475"/>
    </source>
</evidence>
<dbReference type="EMBL" id="JAMGBE010000003">
    <property type="protein sequence ID" value="MCL6730109.1"/>
    <property type="molecule type" value="Genomic_DNA"/>
</dbReference>
<evidence type="ECO:0000256" key="7">
    <source>
        <dbReference type="SAM" id="Phobius"/>
    </source>
</evidence>
<feature type="coiled-coil region" evidence="6">
    <location>
        <begin position="180"/>
        <end position="207"/>
    </location>
</feature>
<keyword evidence="2" id="KW-1003">Cell membrane</keyword>
<evidence type="ECO:0000256" key="4">
    <source>
        <dbReference type="ARBA" id="ARBA00022989"/>
    </source>
</evidence>
<dbReference type="InterPro" id="IPR003856">
    <property type="entry name" value="LPS_length_determ_N"/>
</dbReference>
<feature type="domain" description="Polysaccharide chain length determinant N-terminal" evidence="8">
    <location>
        <begin position="8"/>
        <end position="95"/>
    </location>
</feature>
<feature type="transmembrane region" description="Helical" evidence="7">
    <location>
        <begin position="410"/>
        <end position="430"/>
    </location>
</feature>
<evidence type="ECO:0000313" key="11">
    <source>
        <dbReference type="Proteomes" id="UP001165342"/>
    </source>
</evidence>
<comment type="subcellular location">
    <subcellularLocation>
        <location evidence="1">Cell membrane</location>
        <topology evidence="1">Multi-pass membrane protein</topology>
    </subcellularLocation>
</comment>
<reference evidence="10" key="1">
    <citation type="submission" date="2022-05" db="EMBL/GenBank/DDBJ databases">
        <authorList>
            <person name="Jo J.-H."/>
            <person name="Im W.-T."/>
        </authorList>
    </citation>
    <scope>NUCLEOTIDE SEQUENCE</scope>
    <source>
        <strain evidence="10">SE220</strain>
    </source>
</reference>
<dbReference type="PANTHER" id="PTHR32309:SF13">
    <property type="entry name" value="FERRIC ENTEROBACTIN TRANSPORT PROTEIN FEPE"/>
    <property type="match status" value="1"/>
</dbReference>